<sequence length="291" mass="31630">MASAMVFSISRVILVCFAFCLPLPLQGTPESPFHNPNAKTFSSSEDDLFYPLSPVVQMGKHNLMKFGIGTPPLETFAIPDTASNLVWLQCGCTNCYTQTSPTFDPKKSSTYESIKCSSDNCKNTAYSTNCNGLDPDCSYNLSFQDIGTSSRGHIAMETLTFQDGLNRKYPMFNMTFGCGQDNKDTFGFKVPGIMGLSNHSSSLIGQSSFIDFSYIFFSNASIGRSEVRIGFPPITGHLTTALAPNSKGLYIFKDVDGIYVEGEKVDIPESVFGYVEGESGGLIIDTGATFT</sequence>
<gene>
    <name evidence="1" type="ORF">Patl1_18195</name>
</gene>
<organism evidence="1 2">
    <name type="scientific">Pistacia atlantica</name>
    <dbReference type="NCBI Taxonomy" id="434234"/>
    <lineage>
        <taxon>Eukaryota</taxon>
        <taxon>Viridiplantae</taxon>
        <taxon>Streptophyta</taxon>
        <taxon>Embryophyta</taxon>
        <taxon>Tracheophyta</taxon>
        <taxon>Spermatophyta</taxon>
        <taxon>Magnoliopsida</taxon>
        <taxon>eudicotyledons</taxon>
        <taxon>Gunneridae</taxon>
        <taxon>Pentapetalae</taxon>
        <taxon>rosids</taxon>
        <taxon>malvids</taxon>
        <taxon>Sapindales</taxon>
        <taxon>Anacardiaceae</taxon>
        <taxon>Pistacia</taxon>
    </lineage>
</organism>
<evidence type="ECO:0000313" key="2">
    <source>
        <dbReference type="Proteomes" id="UP001164250"/>
    </source>
</evidence>
<comment type="caution">
    <text evidence="1">The sequence shown here is derived from an EMBL/GenBank/DDBJ whole genome shotgun (WGS) entry which is preliminary data.</text>
</comment>
<keyword evidence="2" id="KW-1185">Reference proteome</keyword>
<dbReference type="Proteomes" id="UP001164250">
    <property type="component" value="Chromosome 2"/>
</dbReference>
<dbReference type="EMBL" id="CM047898">
    <property type="protein sequence ID" value="KAJ0104668.1"/>
    <property type="molecule type" value="Genomic_DNA"/>
</dbReference>
<name>A0ACC1BYB7_9ROSI</name>
<proteinExistence type="predicted"/>
<reference evidence="2" key="1">
    <citation type="journal article" date="2023" name="G3 (Bethesda)">
        <title>Genome assembly and association tests identify interacting loci associated with vigor, precocity, and sex in interspecific pistachio rootstocks.</title>
        <authorList>
            <person name="Palmer W."/>
            <person name="Jacygrad E."/>
            <person name="Sagayaradj S."/>
            <person name="Cavanaugh K."/>
            <person name="Han R."/>
            <person name="Bertier L."/>
            <person name="Beede B."/>
            <person name="Kafkas S."/>
            <person name="Golino D."/>
            <person name="Preece J."/>
            <person name="Michelmore R."/>
        </authorList>
    </citation>
    <scope>NUCLEOTIDE SEQUENCE [LARGE SCALE GENOMIC DNA]</scope>
</reference>
<accession>A0ACC1BYB7</accession>
<protein>
    <submittedName>
        <fullName evidence="1">Uncharacterized protein</fullName>
    </submittedName>
</protein>
<evidence type="ECO:0000313" key="1">
    <source>
        <dbReference type="EMBL" id="KAJ0104668.1"/>
    </source>
</evidence>